<dbReference type="STRING" id="1693.BMIN_0532"/>
<protein>
    <recommendedName>
        <fullName evidence="4">Succinate--CoA ligase [ADP-forming] subunit alpha</fullName>
        <ecNumber evidence="4">6.2.1.5</ecNumber>
    </recommendedName>
    <alternativeName>
        <fullName evidence="4">Succinyl-CoA synthetase subunit alpha</fullName>
        <shortName evidence="4">SCS-alpha</shortName>
    </alternativeName>
</protein>
<dbReference type="RefSeq" id="WP_022860655.1">
    <property type="nucleotide sequence ID" value="NZ_JGZD01000009.1"/>
</dbReference>
<dbReference type="PANTHER" id="PTHR11117">
    <property type="entry name" value="SUCCINYL-COA LIGASE SUBUNIT ALPHA"/>
    <property type="match status" value="1"/>
</dbReference>
<dbReference type="Gene3D" id="3.40.50.720">
    <property type="entry name" value="NAD(P)-binding Rossmann-like Domain"/>
    <property type="match status" value="1"/>
</dbReference>
<dbReference type="NCBIfam" id="TIGR01019">
    <property type="entry name" value="sucCoAalpha"/>
    <property type="match status" value="1"/>
</dbReference>
<dbReference type="NCBIfam" id="NF004230">
    <property type="entry name" value="PRK05678.1"/>
    <property type="match status" value="1"/>
</dbReference>
<feature type="active site" description="Tele-phosphohistidine intermediate" evidence="4 5">
    <location>
        <position position="261"/>
    </location>
</feature>
<evidence type="ECO:0000256" key="4">
    <source>
        <dbReference type="HAMAP-Rule" id="MF_01988"/>
    </source>
</evidence>
<dbReference type="EMBL" id="JGZD01000009">
    <property type="protein sequence ID" value="KFI72634.1"/>
    <property type="molecule type" value="Genomic_DNA"/>
</dbReference>
<dbReference type="HAMAP" id="MF_01988">
    <property type="entry name" value="Succ_CoA_alpha"/>
    <property type="match status" value="1"/>
</dbReference>
<dbReference type="SMART" id="SM00881">
    <property type="entry name" value="CoA_binding"/>
    <property type="match status" value="1"/>
</dbReference>
<evidence type="ECO:0000313" key="10">
    <source>
        <dbReference type="Proteomes" id="UP000029014"/>
    </source>
</evidence>
<feature type="domain" description="CoA-binding" evidence="8">
    <location>
        <begin position="4"/>
        <end position="110"/>
    </location>
</feature>
<comment type="similarity">
    <text evidence="4 6">Belongs to the succinate/malate CoA ligase alpha subunit family.</text>
</comment>
<dbReference type="GO" id="GO:0006099">
    <property type="term" value="P:tricarboxylic acid cycle"/>
    <property type="evidence" value="ECO:0007669"/>
    <property type="project" value="UniProtKB-UniRule"/>
</dbReference>
<dbReference type="PANTHER" id="PTHR11117:SF2">
    <property type="entry name" value="SUCCINATE--COA LIGASE [ADP_GDP-FORMING] SUBUNIT ALPHA, MITOCHONDRIAL"/>
    <property type="match status" value="1"/>
</dbReference>
<dbReference type="SUPFAM" id="SSF52210">
    <property type="entry name" value="Succinyl-CoA synthetase domains"/>
    <property type="match status" value="1"/>
</dbReference>
<dbReference type="GO" id="GO:0004776">
    <property type="term" value="F:succinate-CoA ligase (GDP-forming) activity"/>
    <property type="evidence" value="ECO:0007669"/>
    <property type="project" value="TreeGrafter"/>
</dbReference>
<dbReference type="AlphaFoldDB" id="A0A087BNN4"/>
<accession>A0A087BNN4</accession>
<comment type="pathway">
    <text evidence="4 7">Carbohydrate metabolism; tricarboxylic acid cycle; succinate from succinyl-CoA (ligase route): step 1/1.</text>
</comment>
<evidence type="ECO:0000259" key="8">
    <source>
        <dbReference type="SMART" id="SM00881"/>
    </source>
</evidence>
<dbReference type="PRINTS" id="PR01798">
    <property type="entry name" value="SCOASYNTHASE"/>
</dbReference>
<dbReference type="EC" id="6.2.1.5" evidence="4"/>
<feature type="binding site" evidence="4">
    <location>
        <begin position="106"/>
        <end position="108"/>
    </location>
    <ligand>
        <name>CoA</name>
        <dbReference type="ChEBI" id="CHEBI:57287"/>
    </ligand>
</feature>
<dbReference type="InterPro" id="IPR017440">
    <property type="entry name" value="Cit_synth/succinyl-CoA_lig_AS"/>
</dbReference>
<dbReference type="InterPro" id="IPR005811">
    <property type="entry name" value="SUCC_ACL_C"/>
</dbReference>
<evidence type="ECO:0000256" key="7">
    <source>
        <dbReference type="RuleBase" id="RU000699"/>
    </source>
</evidence>
<evidence type="ECO:0000313" key="9">
    <source>
        <dbReference type="EMBL" id="KFI72634.1"/>
    </source>
</evidence>
<dbReference type="GO" id="GO:0005829">
    <property type="term" value="C:cytosol"/>
    <property type="evidence" value="ECO:0007669"/>
    <property type="project" value="TreeGrafter"/>
</dbReference>
<comment type="caution">
    <text evidence="9">The sequence shown here is derived from an EMBL/GenBank/DDBJ whole genome shotgun (WGS) entry which is preliminary data.</text>
</comment>
<organism evidence="9 10">
    <name type="scientific">Bifidobacterium minimum</name>
    <dbReference type="NCBI Taxonomy" id="1693"/>
    <lineage>
        <taxon>Bacteria</taxon>
        <taxon>Bacillati</taxon>
        <taxon>Actinomycetota</taxon>
        <taxon>Actinomycetes</taxon>
        <taxon>Bifidobacteriales</taxon>
        <taxon>Bifidobacteriaceae</taxon>
        <taxon>Bifidobacterium</taxon>
    </lineage>
</organism>
<keyword evidence="2 4" id="KW-0436">Ligase</keyword>
<dbReference type="SUPFAM" id="SSF51735">
    <property type="entry name" value="NAD(P)-binding Rossmann-fold domains"/>
    <property type="match status" value="1"/>
</dbReference>
<evidence type="ECO:0000256" key="3">
    <source>
        <dbReference type="ARBA" id="ARBA00022741"/>
    </source>
</evidence>
<evidence type="ECO:0000256" key="2">
    <source>
        <dbReference type="ARBA" id="ARBA00022598"/>
    </source>
</evidence>
<keyword evidence="1 4" id="KW-0816">Tricarboxylic acid cycle</keyword>
<gene>
    <name evidence="4" type="primary">sucD</name>
    <name evidence="9" type="ORF">BMIN_0532</name>
</gene>
<dbReference type="Pfam" id="PF00549">
    <property type="entry name" value="Ligase_CoA"/>
    <property type="match status" value="1"/>
</dbReference>
<comment type="subunit">
    <text evidence="4 7">Heterotetramer of two alpha and two beta subunits.</text>
</comment>
<sequence length="310" mass="31939">MSVFIDDGSPVIVQGMTGHQGMVHTARMLRAGTRIVGGVNPRKAGSLIDFPGVDGGPDVRIPVFADCAQARKATGARASVIFVPPRFAKDAMVEAIEAGMSLIVVITEGIPVADTAYAVELALRRGSRIVGPNCPGLITLPASPTGRGVNLGIIPDGIVGRGPLGLVSKSGTLTYQLMGELSDIGFTACLGAGGDPIVGTTLQEALEQFNADPDTKAVMMIGEIGGAAEQEAAEWARRNMDKPVVAYIAGFTAPEGRQMGHAGAIVSQGKGTAQDKKTALESCGIPVGSTPAQAAAIMRSLIQDKAIRRQ</sequence>
<keyword evidence="10" id="KW-1185">Reference proteome</keyword>
<dbReference type="UniPathway" id="UPA00223">
    <property type="reaction ID" value="UER00999"/>
</dbReference>
<feature type="binding site" evidence="4">
    <location>
        <position position="43"/>
    </location>
    <ligand>
        <name>CoA</name>
        <dbReference type="ChEBI" id="CHEBI:57287"/>
    </ligand>
</feature>
<dbReference type="Proteomes" id="UP000029014">
    <property type="component" value="Unassembled WGS sequence"/>
</dbReference>
<dbReference type="PROSITE" id="PS00399">
    <property type="entry name" value="SUCCINYL_COA_LIG_2"/>
    <property type="match status" value="1"/>
</dbReference>
<dbReference type="GO" id="GO:0004775">
    <property type="term" value="F:succinate-CoA ligase (ADP-forming) activity"/>
    <property type="evidence" value="ECO:0007669"/>
    <property type="project" value="UniProtKB-UniRule"/>
</dbReference>
<evidence type="ECO:0000256" key="1">
    <source>
        <dbReference type="ARBA" id="ARBA00022532"/>
    </source>
</evidence>
<evidence type="ECO:0000256" key="6">
    <source>
        <dbReference type="RuleBase" id="RU000677"/>
    </source>
</evidence>
<dbReference type="GO" id="GO:0000166">
    <property type="term" value="F:nucleotide binding"/>
    <property type="evidence" value="ECO:0007669"/>
    <property type="project" value="UniProtKB-KW"/>
</dbReference>
<name>A0A087BNN4_9BIFI</name>
<dbReference type="FunFam" id="3.40.50.261:FF:000006">
    <property type="entry name" value="Succinate--CoA ligase [ADP-forming] subunit alpha"/>
    <property type="match status" value="1"/>
</dbReference>
<feature type="binding site" evidence="4">
    <location>
        <begin position="17"/>
        <end position="20"/>
    </location>
    <ligand>
        <name>CoA</name>
        <dbReference type="ChEBI" id="CHEBI:57287"/>
    </ligand>
</feature>
<keyword evidence="3 4" id="KW-0547">Nucleotide-binding</keyword>
<evidence type="ECO:0000256" key="5">
    <source>
        <dbReference type="PIRSR" id="PIRSR001553-1"/>
    </source>
</evidence>
<dbReference type="InterPro" id="IPR016102">
    <property type="entry name" value="Succinyl-CoA_synth-like"/>
</dbReference>
<proteinExistence type="inferred from homology"/>
<dbReference type="PIRSF" id="PIRSF001553">
    <property type="entry name" value="SucCS_alpha"/>
    <property type="match status" value="1"/>
</dbReference>
<dbReference type="Gene3D" id="3.40.50.261">
    <property type="entry name" value="Succinyl-CoA synthetase domains"/>
    <property type="match status" value="1"/>
</dbReference>
<dbReference type="eggNOG" id="COG0074">
    <property type="taxonomic scope" value="Bacteria"/>
</dbReference>
<reference evidence="9 10" key="1">
    <citation type="submission" date="2014-03" db="EMBL/GenBank/DDBJ databases">
        <title>Genomics of Bifidobacteria.</title>
        <authorList>
            <person name="Ventura M."/>
            <person name="Milani C."/>
            <person name="Lugli G.A."/>
        </authorList>
    </citation>
    <scope>NUCLEOTIDE SEQUENCE [LARGE SCALE GENOMIC DNA]</scope>
    <source>
        <strain evidence="9 10">LMG 11592</strain>
    </source>
</reference>
<dbReference type="GO" id="GO:0009361">
    <property type="term" value="C:succinate-CoA ligase complex (ADP-forming)"/>
    <property type="evidence" value="ECO:0007669"/>
    <property type="project" value="TreeGrafter"/>
</dbReference>
<comment type="catalytic activity">
    <reaction evidence="4 7">
        <text>succinate + ATP + CoA = succinyl-CoA + ADP + phosphate</text>
        <dbReference type="Rhea" id="RHEA:17661"/>
        <dbReference type="ChEBI" id="CHEBI:30031"/>
        <dbReference type="ChEBI" id="CHEBI:30616"/>
        <dbReference type="ChEBI" id="CHEBI:43474"/>
        <dbReference type="ChEBI" id="CHEBI:57287"/>
        <dbReference type="ChEBI" id="CHEBI:57292"/>
        <dbReference type="ChEBI" id="CHEBI:456216"/>
        <dbReference type="EC" id="6.2.1.5"/>
    </reaction>
</comment>
<dbReference type="Pfam" id="PF02629">
    <property type="entry name" value="CoA_binding"/>
    <property type="match status" value="1"/>
</dbReference>
<feature type="binding site" evidence="4">
    <location>
        <position position="175"/>
    </location>
    <ligand>
        <name>substrate</name>
        <note>ligand shared with subunit beta</note>
    </ligand>
</feature>
<dbReference type="InterPro" id="IPR036291">
    <property type="entry name" value="NAD(P)-bd_dom_sf"/>
</dbReference>
<comment type="function">
    <text evidence="4 7">Succinyl-CoA synthetase functions in the citric acid cycle (TCA), coupling the hydrolysis of succinyl-CoA to the synthesis of either ATP or GTP and thus represents the only step of substrate-level phosphorylation in the TCA. The alpha subunit of the enzyme binds the substrates coenzyme A and phosphate, while succinate binding and nucleotide specificity is provided by the beta subunit.</text>
</comment>
<dbReference type="InterPro" id="IPR005810">
    <property type="entry name" value="CoA_lig_alpha"/>
</dbReference>
<dbReference type="InterPro" id="IPR003781">
    <property type="entry name" value="CoA-bd"/>
</dbReference>
<comment type="catalytic activity">
    <reaction evidence="4">
        <text>GTP + succinate + CoA = succinyl-CoA + GDP + phosphate</text>
        <dbReference type="Rhea" id="RHEA:22120"/>
        <dbReference type="ChEBI" id="CHEBI:30031"/>
        <dbReference type="ChEBI" id="CHEBI:37565"/>
        <dbReference type="ChEBI" id="CHEBI:43474"/>
        <dbReference type="ChEBI" id="CHEBI:57287"/>
        <dbReference type="ChEBI" id="CHEBI:57292"/>
        <dbReference type="ChEBI" id="CHEBI:58189"/>
    </reaction>
</comment>